<comment type="caution">
    <text evidence="2">The sequence shown here is derived from an EMBL/GenBank/DDBJ whole genome shotgun (WGS) entry which is preliminary data.</text>
</comment>
<reference evidence="2" key="1">
    <citation type="submission" date="2020-10" db="EMBL/GenBank/DDBJ databases">
        <authorList>
            <person name="Gilroy R."/>
        </authorList>
    </citation>
    <scope>NUCLEOTIDE SEQUENCE</scope>
    <source>
        <strain evidence="2">CHK176-6737</strain>
    </source>
</reference>
<dbReference type="EMBL" id="DVNM01000005">
    <property type="protein sequence ID" value="HIU68507.1"/>
    <property type="molecule type" value="Genomic_DNA"/>
</dbReference>
<sequence length="126" mass="14353">MGKTDKDNTFHYTYSAAQQKEIRQIRAKYDPQAMDKLEQLRRLDRRATRKARVFTALIALAGVLLFGIGLCCALVWKDCMIWPGLPVGVAGIALIIAAFPLNKRLIRRQREKIAPQIMQLSDELLK</sequence>
<keyword evidence="1" id="KW-1133">Transmembrane helix</keyword>
<accession>A0A9D1SML5</accession>
<dbReference type="Proteomes" id="UP000824125">
    <property type="component" value="Unassembled WGS sequence"/>
</dbReference>
<organism evidence="2 3">
    <name type="scientific">Candidatus Scybalenecus merdavium</name>
    <dbReference type="NCBI Taxonomy" id="2840939"/>
    <lineage>
        <taxon>Bacteria</taxon>
        <taxon>Bacillati</taxon>
        <taxon>Bacillota</taxon>
        <taxon>Clostridia</taxon>
        <taxon>Eubacteriales</taxon>
        <taxon>Oscillospiraceae</taxon>
        <taxon>Oscillospiraceae incertae sedis</taxon>
        <taxon>Candidatus Scybalenecus</taxon>
    </lineage>
</organism>
<evidence type="ECO:0000313" key="3">
    <source>
        <dbReference type="Proteomes" id="UP000824125"/>
    </source>
</evidence>
<protein>
    <submittedName>
        <fullName evidence="2">Uncharacterized protein</fullName>
    </submittedName>
</protein>
<evidence type="ECO:0000313" key="2">
    <source>
        <dbReference type="EMBL" id="HIU68507.1"/>
    </source>
</evidence>
<keyword evidence="1" id="KW-0812">Transmembrane</keyword>
<reference evidence="2" key="2">
    <citation type="journal article" date="2021" name="PeerJ">
        <title>Extensive microbial diversity within the chicken gut microbiome revealed by metagenomics and culture.</title>
        <authorList>
            <person name="Gilroy R."/>
            <person name="Ravi A."/>
            <person name="Getino M."/>
            <person name="Pursley I."/>
            <person name="Horton D.L."/>
            <person name="Alikhan N.F."/>
            <person name="Baker D."/>
            <person name="Gharbi K."/>
            <person name="Hall N."/>
            <person name="Watson M."/>
            <person name="Adriaenssens E.M."/>
            <person name="Foster-Nyarko E."/>
            <person name="Jarju S."/>
            <person name="Secka A."/>
            <person name="Antonio M."/>
            <person name="Oren A."/>
            <person name="Chaudhuri R.R."/>
            <person name="La Ragione R."/>
            <person name="Hildebrand F."/>
            <person name="Pallen M.J."/>
        </authorList>
    </citation>
    <scope>NUCLEOTIDE SEQUENCE</scope>
    <source>
        <strain evidence="2">CHK176-6737</strain>
    </source>
</reference>
<name>A0A9D1SML5_9FIRM</name>
<gene>
    <name evidence="2" type="ORF">IAD23_00940</name>
</gene>
<dbReference type="AlphaFoldDB" id="A0A9D1SML5"/>
<feature type="transmembrane region" description="Helical" evidence="1">
    <location>
        <begin position="51"/>
        <end position="76"/>
    </location>
</feature>
<keyword evidence="1" id="KW-0472">Membrane</keyword>
<evidence type="ECO:0000256" key="1">
    <source>
        <dbReference type="SAM" id="Phobius"/>
    </source>
</evidence>
<proteinExistence type="predicted"/>
<feature type="transmembrane region" description="Helical" evidence="1">
    <location>
        <begin position="82"/>
        <end position="102"/>
    </location>
</feature>